<dbReference type="Proteomes" id="UP001274830">
    <property type="component" value="Unassembled WGS sequence"/>
</dbReference>
<dbReference type="InterPro" id="IPR052895">
    <property type="entry name" value="HetReg/Transcr_Mod"/>
</dbReference>
<accession>A0AAE0WNW0</accession>
<evidence type="ECO:0000313" key="3">
    <source>
        <dbReference type="Proteomes" id="UP001274830"/>
    </source>
</evidence>
<dbReference type="PANTHER" id="PTHR24148">
    <property type="entry name" value="ANKYRIN REPEAT DOMAIN-CONTAINING PROTEIN 39 HOMOLOG-RELATED"/>
    <property type="match status" value="1"/>
</dbReference>
<dbReference type="PANTHER" id="PTHR24148:SF64">
    <property type="entry name" value="HETEROKARYON INCOMPATIBILITY DOMAIN-CONTAINING PROTEIN"/>
    <property type="match status" value="1"/>
</dbReference>
<keyword evidence="3" id="KW-1185">Reference proteome</keyword>
<organism evidence="2 3">
    <name type="scientific">Recurvomyces mirabilis</name>
    <dbReference type="NCBI Taxonomy" id="574656"/>
    <lineage>
        <taxon>Eukaryota</taxon>
        <taxon>Fungi</taxon>
        <taxon>Dikarya</taxon>
        <taxon>Ascomycota</taxon>
        <taxon>Pezizomycotina</taxon>
        <taxon>Dothideomycetes</taxon>
        <taxon>Dothideomycetidae</taxon>
        <taxon>Mycosphaerellales</taxon>
        <taxon>Teratosphaeriaceae</taxon>
        <taxon>Recurvomyces</taxon>
    </lineage>
</organism>
<dbReference type="Pfam" id="PF06985">
    <property type="entry name" value="HET"/>
    <property type="match status" value="1"/>
</dbReference>
<proteinExistence type="predicted"/>
<gene>
    <name evidence="2" type="ORF">LTR78_005005</name>
</gene>
<protein>
    <recommendedName>
        <fullName evidence="1">Heterokaryon incompatibility domain-containing protein</fullName>
    </recommendedName>
</protein>
<comment type="caution">
    <text evidence="2">The sequence shown here is derived from an EMBL/GenBank/DDBJ whole genome shotgun (WGS) entry which is preliminary data.</text>
</comment>
<dbReference type="EMBL" id="JAUTXT010000016">
    <property type="protein sequence ID" value="KAK3675071.1"/>
    <property type="molecule type" value="Genomic_DNA"/>
</dbReference>
<dbReference type="InterPro" id="IPR010730">
    <property type="entry name" value="HET"/>
</dbReference>
<reference evidence="2" key="1">
    <citation type="submission" date="2023-07" db="EMBL/GenBank/DDBJ databases">
        <title>Black Yeasts Isolated from many extreme environments.</title>
        <authorList>
            <person name="Coleine C."/>
            <person name="Stajich J.E."/>
            <person name="Selbmann L."/>
        </authorList>
    </citation>
    <scope>NUCLEOTIDE SEQUENCE</scope>
    <source>
        <strain evidence="2">CCFEE 5485</strain>
    </source>
</reference>
<name>A0AAE0WNW0_9PEZI</name>
<evidence type="ECO:0000259" key="1">
    <source>
        <dbReference type="Pfam" id="PF06985"/>
    </source>
</evidence>
<feature type="domain" description="Heterokaryon incompatibility" evidence="1">
    <location>
        <begin position="51"/>
        <end position="223"/>
    </location>
</feature>
<evidence type="ECO:0000313" key="2">
    <source>
        <dbReference type="EMBL" id="KAK3675071.1"/>
    </source>
</evidence>
<dbReference type="AlphaFoldDB" id="A0AAE0WNW0"/>
<sequence>MAYEDKSGAQPVFNASKEIRLLTISAVTNEDSLATLRCTLHYVDRETRPTYTAISYTWGEGPANTNEVICNGCPLLVGNNCYTLLCELRRLKLTGHENLIWMDALCINQADVGERNAQVARMGDTFRSAAKTIVFLRQDIIEDSSPFPTDYVNMSYRPLSPDPDLKKSDMHNPWYRPTGGHSTSTDIYQRVWFGRGDRSKDVQLRMSTLTTNPWFTRTWIVQELMLSREPSLLMEGDACLVPWKILDQMYAIWSPVSCETPQVVTMHAGWTATGIDAFVDGVRVANSEDPGQEKATYLRRLFATLVRTRKFRCTDPRDKLYGILALFSMTHLETLQPDYNKSALTVYSDLIWSMLESGITDILALAGLHANEVWPSWVVDWSIDPRFCRDKLIERPSQYKAGFVGGRGRLHVSRSDDGRTLVVRGLMVGHVQSDYLAVLASDQISSLGTRQYPACVEDLVRILLGCSMPFVLRKDGDRLRLVDECRISGYMKGEALAHLDASSCYGVTPPPGLQDFEIH</sequence>